<keyword evidence="2" id="KW-0963">Cytoplasm</keyword>
<keyword evidence="13" id="KW-0234">DNA repair</keyword>
<dbReference type="Gene3D" id="3.40.50.300">
    <property type="entry name" value="P-loop containing nucleotide triphosphate hydrolases"/>
    <property type="match status" value="2"/>
</dbReference>
<dbReference type="OrthoDB" id="9809851at2"/>
<evidence type="ECO:0000259" key="17">
    <source>
        <dbReference type="PROSITE" id="PS50893"/>
    </source>
</evidence>
<keyword evidence="7" id="KW-0228">DNA excision</keyword>
<keyword evidence="8" id="KW-0863">Zinc-finger</keyword>
<dbReference type="GO" id="GO:0005524">
    <property type="term" value="F:ATP binding"/>
    <property type="evidence" value="ECO:0007669"/>
    <property type="project" value="UniProtKB-KW"/>
</dbReference>
<dbReference type="KEGG" id="cce:Ccel_3265"/>
<keyword evidence="19" id="KW-1185">Reference proteome</keyword>
<evidence type="ECO:0000256" key="11">
    <source>
        <dbReference type="ARBA" id="ARBA00022881"/>
    </source>
</evidence>
<dbReference type="InterPro" id="IPR004602">
    <property type="entry name" value="UvrA"/>
</dbReference>
<dbReference type="STRING" id="394503.Ccel_3265"/>
<evidence type="ECO:0000313" key="19">
    <source>
        <dbReference type="Proteomes" id="UP000001349"/>
    </source>
</evidence>
<evidence type="ECO:0000256" key="12">
    <source>
        <dbReference type="ARBA" id="ARBA00023125"/>
    </source>
</evidence>
<dbReference type="InterPro" id="IPR027417">
    <property type="entry name" value="P-loop_NTPase"/>
</dbReference>
<evidence type="ECO:0000256" key="10">
    <source>
        <dbReference type="ARBA" id="ARBA00022840"/>
    </source>
</evidence>
<dbReference type="Pfam" id="PF00005">
    <property type="entry name" value="ABC_tran"/>
    <property type="match status" value="1"/>
</dbReference>
<dbReference type="HOGENOM" id="CLU_001370_0_2_9"/>
<dbReference type="InterPro" id="IPR013815">
    <property type="entry name" value="ATP_grasp_subdomain_1"/>
</dbReference>
<dbReference type="GO" id="GO:0006289">
    <property type="term" value="P:nucleotide-excision repair"/>
    <property type="evidence" value="ECO:0007669"/>
    <property type="project" value="InterPro"/>
</dbReference>
<dbReference type="GO" id="GO:0016887">
    <property type="term" value="F:ATP hydrolysis activity"/>
    <property type="evidence" value="ECO:0007669"/>
    <property type="project" value="InterPro"/>
</dbReference>
<dbReference type="eggNOG" id="COG0178">
    <property type="taxonomic scope" value="Bacteria"/>
</dbReference>
<evidence type="ECO:0000256" key="4">
    <source>
        <dbReference type="ARBA" id="ARBA00022737"/>
    </source>
</evidence>
<reference evidence="18 19" key="1">
    <citation type="submission" date="2009-01" db="EMBL/GenBank/DDBJ databases">
        <title>Complete sequence of Clostridium cellulolyticum H10.</title>
        <authorList>
            <consortium name="US DOE Joint Genome Institute"/>
            <person name="Lucas S."/>
            <person name="Copeland A."/>
            <person name="Lapidus A."/>
            <person name="Glavina del Rio T."/>
            <person name="Dalin E."/>
            <person name="Tice H."/>
            <person name="Bruce D."/>
            <person name="Goodwin L."/>
            <person name="Pitluck S."/>
            <person name="Chertkov O."/>
            <person name="Saunders E."/>
            <person name="Brettin T."/>
            <person name="Detter J.C."/>
            <person name="Han C."/>
            <person name="Larimer F."/>
            <person name="Land M."/>
            <person name="Hauser L."/>
            <person name="Kyrpides N."/>
            <person name="Ivanova N."/>
            <person name="Zhou J."/>
            <person name="Richardson P."/>
        </authorList>
    </citation>
    <scope>NUCLEOTIDE SEQUENCE [LARGE SCALE GENOMIC DNA]</scope>
    <source>
        <strain evidence="19">ATCC 35319 / DSM 5812 / JCM 6584 / H10</strain>
    </source>
</reference>
<dbReference type="InterPro" id="IPR041552">
    <property type="entry name" value="UvrA_DNA-bd"/>
</dbReference>
<name>B8I0Z8_RUMCH</name>
<dbReference type="RefSeq" id="WP_015926612.1">
    <property type="nucleotide sequence ID" value="NC_011898.1"/>
</dbReference>
<evidence type="ECO:0000256" key="13">
    <source>
        <dbReference type="ARBA" id="ARBA00023204"/>
    </source>
</evidence>
<dbReference type="AlphaFoldDB" id="B8I0Z8"/>
<evidence type="ECO:0000256" key="14">
    <source>
        <dbReference type="ARBA" id="ARBA00038000"/>
    </source>
</evidence>
<dbReference type="GO" id="GO:0003677">
    <property type="term" value="F:DNA binding"/>
    <property type="evidence" value="ECO:0007669"/>
    <property type="project" value="UniProtKB-KW"/>
</dbReference>
<keyword evidence="9" id="KW-0862">Zinc</keyword>
<protein>
    <recommendedName>
        <fullName evidence="15">UvrABC system protein A</fullName>
    </recommendedName>
    <alternativeName>
        <fullName evidence="16">Excinuclease ABC subunit A</fullName>
    </alternativeName>
</protein>
<gene>
    <name evidence="18" type="ordered locus">Ccel_3265</name>
</gene>
<dbReference type="SUPFAM" id="SSF52540">
    <property type="entry name" value="P-loop containing nucleoside triphosphate hydrolases"/>
    <property type="match status" value="2"/>
</dbReference>
<comment type="similarity">
    <text evidence="14">Belongs to the ABC transporter superfamily. UvrA family.</text>
</comment>
<evidence type="ECO:0000256" key="7">
    <source>
        <dbReference type="ARBA" id="ARBA00022769"/>
    </source>
</evidence>
<evidence type="ECO:0000313" key="18">
    <source>
        <dbReference type="EMBL" id="ACL77554.1"/>
    </source>
</evidence>
<keyword evidence="3" id="KW-0479">Metal-binding</keyword>
<evidence type="ECO:0000256" key="1">
    <source>
        <dbReference type="ARBA" id="ARBA00004496"/>
    </source>
</evidence>
<dbReference type="InterPro" id="IPR003439">
    <property type="entry name" value="ABC_transporter-like_ATP-bd"/>
</dbReference>
<keyword evidence="4" id="KW-0677">Repeat</keyword>
<proteinExistence type="inferred from homology"/>
<dbReference type="PROSITE" id="PS50893">
    <property type="entry name" value="ABC_TRANSPORTER_2"/>
    <property type="match status" value="1"/>
</dbReference>
<feature type="domain" description="ABC transporter" evidence="17">
    <location>
        <begin position="646"/>
        <end position="976"/>
    </location>
</feature>
<evidence type="ECO:0000256" key="2">
    <source>
        <dbReference type="ARBA" id="ARBA00022490"/>
    </source>
</evidence>
<evidence type="ECO:0000256" key="16">
    <source>
        <dbReference type="ARBA" id="ARBA00042156"/>
    </source>
</evidence>
<dbReference type="InterPro" id="IPR041102">
    <property type="entry name" value="UvrA_inter"/>
</dbReference>
<evidence type="ECO:0000256" key="15">
    <source>
        <dbReference type="ARBA" id="ARBA00039316"/>
    </source>
</evidence>
<evidence type="ECO:0000256" key="3">
    <source>
        <dbReference type="ARBA" id="ARBA00022723"/>
    </source>
</evidence>
<evidence type="ECO:0000256" key="5">
    <source>
        <dbReference type="ARBA" id="ARBA00022741"/>
    </source>
</evidence>
<dbReference type="GO" id="GO:0005737">
    <property type="term" value="C:cytoplasm"/>
    <property type="evidence" value="ECO:0007669"/>
    <property type="project" value="UniProtKB-SubCell"/>
</dbReference>
<dbReference type="EMBL" id="CP001348">
    <property type="protein sequence ID" value="ACL77554.1"/>
    <property type="molecule type" value="Genomic_DNA"/>
</dbReference>
<dbReference type="Gene3D" id="1.10.8.280">
    <property type="entry name" value="ABC transporter ATPase domain-like"/>
    <property type="match status" value="1"/>
</dbReference>
<sequence>MNEDIEIVKREFTSRRSFPRKIISDERCSSKEIVVEGACHHNLKNINITLPKNKLIVFTGVSGSGKSTLVFDTIYAEAQRRFVDGLSSTSKRHFEKVGKPSVDKIYGLSPAIAIQQKSLGNNPRSTVGTLTEISDYLRILYEKIGIPYCLNCGTPIYKQTPREIAESICKKFSAGESFIIYAPLLTQKTNDINSSIRELFQGGFRKLRLDSNIIDITEETRISQTGNLSIDVISKEFFLPNVLGKENNTEFIDRVTAEIRNLLLYTKGTLEIVSNSGKILYYSAEQICARCHTVFPEITIQHFSYNTPIGMCPDCRGLGVEQEISPLLLIDDENVSILDGALKWFGNLRDGKKSTWPTGPLDILFEHYNLDIETPWSKLPEWFRNIILYGSGEEKLKYRSAQGMKDNYKAVKGLVPELTRLYYDTDSEHTRKKYGDYMVSKPCKACKGTRLCPEARSIKVGNLTISEVNALSIDDAMKWILEIYNSLDNKTWELSKELLMEIYNRLSLLVDVGLNYLSLNRTAPTLSGGEGQRVRLACQLNSGIVDVLYVLDEPSTGLHPKDTKKLIQTMQRLRDLGNTVLVVEHEQDIMKNADWLVDIGPKAGNGGGYVMAEGTPDVVLADNNSLTAQYLCGKLKVGLKRVPKDVRNQGKWLILKGVKYNNLKNVTARIPIGSLTCITGVSGSGKSSLIGGVLEPLLNRRINGGLDPVGKYESLTGDEYLDKLVNVSQSPIGRRPTSNPATYTGLFDKIRKVFANTEYAKEKGFNSEYFSFNSNKGRCEICEGQGQIKIEMHFLPDVWIPCTECGGKRFKADILKAKFKDKDISEVLEMDVEKALSFFIGYKDIVGILQTLKDVGLDYIKLGQSATTLSGGEAQRVKLAKELSTKVKGSMIYILDEPTTGLHFNDIQHLLKVFQRLVDIGHTLVVIEHDLNIIKMADWVIDLGPEGGADGGEIIAQGTVEDILNNPNSYTGQALKSSINPQEGYFTGDKICL</sequence>
<dbReference type="GO" id="GO:0009380">
    <property type="term" value="C:excinuclease repair complex"/>
    <property type="evidence" value="ECO:0007669"/>
    <property type="project" value="InterPro"/>
</dbReference>
<dbReference type="GO" id="GO:0008270">
    <property type="term" value="F:zinc ion binding"/>
    <property type="evidence" value="ECO:0007669"/>
    <property type="project" value="UniProtKB-KW"/>
</dbReference>
<dbReference type="NCBIfam" id="TIGR00630">
    <property type="entry name" value="uvra"/>
    <property type="match status" value="1"/>
</dbReference>
<dbReference type="Gene3D" id="1.20.1580.10">
    <property type="entry name" value="ABC transporter ATPase like domain"/>
    <property type="match status" value="2"/>
</dbReference>
<dbReference type="PANTHER" id="PTHR43152">
    <property type="entry name" value="UVRABC SYSTEM PROTEIN A"/>
    <property type="match status" value="1"/>
</dbReference>
<dbReference type="PROSITE" id="PS00211">
    <property type="entry name" value="ABC_TRANSPORTER_1"/>
    <property type="match status" value="1"/>
</dbReference>
<evidence type="ECO:0000256" key="8">
    <source>
        <dbReference type="ARBA" id="ARBA00022771"/>
    </source>
</evidence>
<evidence type="ECO:0000256" key="6">
    <source>
        <dbReference type="ARBA" id="ARBA00022763"/>
    </source>
</evidence>
<dbReference type="Gene3D" id="3.30.1490.20">
    <property type="entry name" value="ATP-grasp fold, A domain"/>
    <property type="match status" value="1"/>
</dbReference>
<dbReference type="Pfam" id="PF17760">
    <property type="entry name" value="UvrA_inter"/>
    <property type="match status" value="1"/>
</dbReference>
<keyword evidence="10" id="KW-0067">ATP-binding</keyword>
<keyword evidence="5" id="KW-0547">Nucleotide-binding</keyword>
<dbReference type="InterPro" id="IPR017871">
    <property type="entry name" value="ABC_transporter-like_CS"/>
</dbReference>
<keyword evidence="11" id="KW-0267">Excision nuclease</keyword>
<keyword evidence="6" id="KW-0227">DNA damage</keyword>
<comment type="subcellular location">
    <subcellularLocation>
        <location evidence="1">Cytoplasm</location>
    </subcellularLocation>
</comment>
<dbReference type="Proteomes" id="UP000001349">
    <property type="component" value="Chromosome"/>
</dbReference>
<dbReference type="NCBIfam" id="NF001503">
    <property type="entry name" value="PRK00349.1"/>
    <property type="match status" value="1"/>
</dbReference>
<dbReference type="GO" id="GO:0004518">
    <property type="term" value="F:nuclease activity"/>
    <property type="evidence" value="ECO:0007669"/>
    <property type="project" value="UniProtKB-KW"/>
</dbReference>
<keyword evidence="12" id="KW-0238">DNA-binding</keyword>
<accession>B8I0Z8</accession>
<evidence type="ECO:0000256" key="9">
    <source>
        <dbReference type="ARBA" id="ARBA00022833"/>
    </source>
</evidence>
<organism evidence="18 19">
    <name type="scientific">Ruminiclostridium cellulolyticum (strain ATCC 35319 / DSM 5812 / JCM 6584 / H10)</name>
    <name type="common">Clostridium cellulolyticum</name>
    <dbReference type="NCBI Taxonomy" id="394503"/>
    <lineage>
        <taxon>Bacteria</taxon>
        <taxon>Bacillati</taxon>
        <taxon>Bacillota</taxon>
        <taxon>Clostridia</taxon>
        <taxon>Eubacteriales</taxon>
        <taxon>Oscillospiraceae</taxon>
        <taxon>Ruminiclostridium</taxon>
    </lineage>
</organism>
<dbReference type="Pfam" id="PF17755">
    <property type="entry name" value="UvrA_DNA-bind"/>
    <property type="match status" value="1"/>
</dbReference>
<dbReference type="PANTHER" id="PTHR43152:SF2">
    <property type="entry name" value="DRUG RESISTANCE ABC TRANSPORTER"/>
    <property type="match status" value="1"/>
</dbReference>